<evidence type="ECO:0000313" key="13">
    <source>
        <dbReference type="Proteomes" id="UP000539538"/>
    </source>
</evidence>
<comment type="similarity">
    <text evidence="3">Belongs to the RNase H family.</text>
</comment>
<proteinExistence type="inferred from homology"/>
<keyword evidence="9" id="KW-0378">Hydrolase</keyword>
<dbReference type="EMBL" id="JACHOT010000011">
    <property type="protein sequence ID" value="MBB4653274.1"/>
    <property type="molecule type" value="Genomic_DNA"/>
</dbReference>
<dbReference type="InterPro" id="IPR022892">
    <property type="entry name" value="RNaseHI"/>
</dbReference>
<evidence type="ECO:0000256" key="5">
    <source>
        <dbReference type="ARBA" id="ARBA00012180"/>
    </source>
</evidence>
<dbReference type="InterPro" id="IPR012337">
    <property type="entry name" value="RNaseH-like_sf"/>
</dbReference>
<comment type="cofactor">
    <cofactor evidence="2">
        <name>Mg(2+)</name>
        <dbReference type="ChEBI" id="CHEBI:18420"/>
    </cofactor>
</comment>
<dbReference type="PANTHER" id="PTHR10642">
    <property type="entry name" value="RIBONUCLEASE H1"/>
    <property type="match status" value="1"/>
</dbReference>
<evidence type="ECO:0000256" key="4">
    <source>
        <dbReference type="ARBA" id="ARBA00011245"/>
    </source>
</evidence>
<dbReference type="Proteomes" id="UP000539538">
    <property type="component" value="Unassembled WGS sequence"/>
</dbReference>
<name>A0ABR6L8Z1_9HYPH</name>
<dbReference type="CDD" id="cd09278">
    <property type="entry name" value="RNase_HI_prokaryote_like"/>
    <property type="match status" value="1"/>
</dbReference>
<feature type="domain" description="RNase H type-1" evidence="11">
    <location>
        <begin position="90"/>
        <end position="235"/>
    </location>
</feature>
<dbReference type="InterPro" id="IPR036397">
    <property type="entry name" value="RNaseH_sf"/>
</dbReference>
<dbReference type="InterPro" id="IPR002156">
    <property type="entry name" value="RNaseH_domain"/>
</dbReference>
<dbReference type="RefSeq" id="WP_246389738.1">
    <property type="nucleotide sequence ID" value="NZ_BAAAVZ010000020.1"/>
</dbReference>
<dbReference type="Gene3D" id="3.30.420.10">
    <property type="entry name" value="Ribonuclease H-like superfamily/Ribonuclease H"/>
    <property type="match status" value="1"/>
</dbReference>
<comment type="caution">
    <text evidence="12">The sequence shown here is derived from an EMBL/GenBank/DDBJ whole genome shotgun (WGS) entry which is preliminary data.</text>
</comment>
<keyword evidence="8" id="KW-0255">Endonuclease</keyword>
<reference evidence="12 13" key="1">
    <citation type="submission" date="2020-08" db="EMBL/GenBank/DDBJ databases">
        <title>Genomic Encyclopedia of Type Strains, Phase IV (KMG-IV): sequencing the most valuable type-strain genomes for metagenomic binning, comparative biology and taxonomic classification.</title>
        <authorList>
            <person name="Goeker M."/>
        </authorList>
    </citation>
    <scope>NUCLEOTIDE SEQUENCE [LARGE SCALE GENOMIC DNA]</scope>
    <source>
        <strain evidence="12 13">DSM 7050</strain>
    </source>
</reference>
<sequence length="259" mass="28743">MTSYVIDPTAPLPKRWRDERGPIRIMGGPHDGYVLARRPGCMPFVLSVKQLLNAEKHPHLGPFEVEAKTGSQQELVSSAVPARNHTGKAVPPGLVIYCDGACEPNPGVGGWAFVVYRDGAEIHSEHGGERRTTNNVMEMTGALMALRWFADRQVVEPVRLLCDSQYVVKGCNEWRAGWKLKGWRRGVEKELANADLWRELDQALTLVPITLEWVKGHAGIVGNERADELSLMGRESVLAEPASMRLIREQLDYSARGGI</sequence>
<evidence type="ECO:0000256" key="7">
    <source>
        <dbReference type="ARBA" id="ARBA00022723"/>
    </source>
</evidence>
<comment type="subunit">
    <text evidence="4">Monomer.</text>
</comment>
<gene>
    <name evidence="12" type="ORF">GGQ99_005059</name>
</gene>
<keyword evidence="13" id="KW-1185">Reference proteome</keyword>
<dbReference type="PANTHER" id="PTHR10642:SF26">
    <property type="entry name" value="RIBONUCLEASE H1"/>
    <property type="match status" value="1"/>
</dbReference>
<organism evidence="12 13">
    <name type="scientific">Aminobacter niigataensis</name>
    <dbReference type="NCBI Taxonomy" id="83265"/>
    <lineage>
        <taxon>Bacteria</taxon>
        <taxon>Pseudomonadati</taxon>
        <taxon>Pseudomonadota</taxon>
        <taxon>Alphaproteobacteria</taxon>
        <taxon>Hyphomicrobiales</taxon>
        <taxon>Phyllobacteriaceae</taxon>
        <taxon>Aminobacter</taxon>
    </lineage>
</organism>
<dbReference type="SUPFAM" id="SSF53098">
    <property type="entry name" value="Ribonuclease H-like"/>
    <property type="match status" value="1"/>
</dbReference>
<dbReference type="InterPro" id="IPR050092">
    <property type="entry name" value="RNase_H"/>
</dbReference>
<dbReference type="EC" id="3.1.26.4" evidence="5"/>
<evidence type="ECO:0000256" key="1">
    <source>
        <dbReference type="ARBA" id="ARBA00000077"/>
    </source>
</evidence>
<dbReference type="Pfam" id="PF00075">
    <property type="entry name" value="RNase_H"/>
    <property type="match status" value="1"/>
</dbReference>
<evidence type="ECO:0000259" key="11">
    <source>
        <dbReference type="PROSITE" id="PS50879"/>
    </source>
</evidence>
<keyword evidence="10" id="KW-0460">Magnesium</keyword>
<keyword evidence="7" id="KW-0479">Metal-binding</keyword>
<evidence type="ECO:0000256" key="6">
    <source>
        <dbReference type="ARBA" id="ARBA00022722"/>
    </source>
</evidence>
<evidence type="ECO:0000256" key="8">
    <source>
        <dbReference type="ARBA" id="ARBA00022759"/>
    </source>
</evidence>
<dbReference type="PROSITE" id="PS50879">
    <property type="entry name" value="RNASE_H_1"/>
    <property type="match status" value="1"/>
</dbReference>
<evidence type="ECO:0000256" key="9">
    <source>
        <dbReference type="ARBA" id="ARBA00022801"/>
    </source>
</evidence>
<evidence type="ECO:0000313" key="12">
    <source>
        <dbReference type="EMBL" id="MBB4653274.1"/>
    </source>
</evidence>
<accession>A0ABR6L8Z1</accession>
<protein>
    <recommendedName>
        <fullName evidence="5">ribonuclease H</fullName>
        <ecNumber evidence="5">3.1.26.4</ecNumber>
    </recommendedName>
</protein>
<keyword evidence="6" id="KW-0540">Nuclease</keyword>
<comment type="catalytic activity">
    <reaction evidence="1">
        <text>Endonucleolytic cleavage to 5'-phosphomonoester.</text>
        <dbReference type="EC" id="3.1.26.4"/>
    </reaction>
</comment>
<evidence type="ECO:0000256" key="3">
    <source>
        <dbReference type="ARBA" id="ARBA00005300"/>
    </source>
</evidence>
<evidence type="ECO:0000256" key="2">
    <source>
        <dbReference type="ARBA" id="ARBA00001946"/>
    </source>
</evidence>
<evidence type="ECO:0000256" key="10">
    <source>
        <dbReference type="ARBA" id="ARBA00022842"/>
    </source>
</evidence>